<accession>H6NL05</accession>
<keyword evidence="1" id="KW-1003">Cell membrane</keyword>
<evidence type="ECO:0000256" key="1">
    <source>
        <dbReference type="ARBA" id="ARBA00022475"/>
    </source>
</evidence>
<reference evidence="7 8" key="1">
    <citation type="journal article" date="2012" name="J. Bacteriol.">
        <title>Complete Genome Sequence of Paenibacillus mucilaginosus 3016, a Bacterium Functional as Microbial Fertilizer.</title>
        <authorList>
            <person name="Ma M."/>
            <person name="Wang Z."/>
            <person name="Li L."/>
            <person name="Jiang X."/>
            <person name="Guan D."/>
            <person name="Cao F."/>
            <person name="Chen H."/>
            <person name="Wang X."/>
            <person name="Shen D."/>
            <person name="Du B."/>
            <person name="Li J."/>
        </authorList>
    </citation>
    <scope>NUCLEOTIDE SEQUENCE [LARGE SCALE GENOMIC DNA]</scope>
    <source>
        <strain evidence="7 8">3016</strain>
    </source>
</reference>
<dbReference type="PANTHER" id="PTHR43649">
    <property type="entry name" value="ARABINOSE-BINDING PROTEIN-RELATED"/>
    <property type="match status" value="1"/>
</dbReference>
<dbReference type="Gene3D" id="3.40.190.10">
    <property type="entry name" value="Periplasmic binding protein-like II"/>
    <property type="match status" value="2"/>
</dbReference>
<sequence length="609" mass="67942">MVRRRRKMVHSRGTEFAQEEMDFHPGYGGSSAIIKARDRSEKKRGRADVRKKTGVLLLAAVLLTAGCRGSAGEENPESAAPPQQAGSSGEETAYGRLPQQVTLKIPYKIVKESTKLADGDSYEDNPIYRYLEESLNMKISHVWESRDTEGAVTQKINLAIASNDIPDAMMVNPNQLRVLVEKGMIEDLTDVYDRYASDLIKNIHDSTQGASLESARFGGRLMALPNVSIEADSPYLLWVRQDWLAKLGLAPPKTADDIARIARAFIERDPDGNGRADTLGLSGDKYIVLGQKAGLHAFDSVFSANGAFPKAWVRDKDGNVVYGSLTPQTKEVLAKLAGWYKEGIIEKDFPLRGDGGEVVAANRVGIHFGAWWSPWYPHPDSIKNDPKAEWIAVRAPLDADGRFTVRMAPVADQFIVVRKGYKHPEAVMKLLNTFTRLERGEDPNTEQAAAIKEYESRYQIDKHDFYPFNMILDYADAVGRKTELLERVAAGELKKEDMKTDEMRQNYDAVLSDLTHPKKDLTAYSVSRAYLQGGRVLNEGVNGEYSLFTGQTPTMESRWAALDKLENDTFLRIVTGEAPVDSFDSFVKKWKELGGEQITREVTEAVKLK</sequence>
<dbReference type="KEGG" id="pmq:PM3016_2423"/>
<keyword evidence="3" id="KW-0472">Membrane</keyword>
<evidence type="ECO:0000313" key="7">
    <source>
        <dbReference type="EMBL" id="AFC29311.1"/>
    </source>
</evidence>
<evidence type="ECO:0000313" key="8">
    <source>
        <dbReference type="Proteomes" id="UP000007523"/>
    </source>
</evidence>
<proteinExistence type="predicted"/>
<dbReference type="SUPFAM" id="SSF53850">
    <property type="entry name" value="Periplasmic binding protein-like II"/>
    <property type="match status" value="1"/>
</dbReference>
<dbReference type="Pfam" id="PF01547">
    <property type="entry name" value="SBP_bac_1"/>
    <property type="match status" value="1"/>
</dbReference>
<evidence type="ECO:0000256" key="4">
    <source>
        <dbReference type="ARBA" id="ARBA00023139"/>
    </source>
</evidence>
<dbReference type="InterPro" id="IPR006059">
    <property type="entry name" value="SBP"/>
</dbReference>
<evidence type="ECO:0000256" key="6">
    <source>
        <dbReference type="SAM" id="MobiDB-lite"/>
    </source>
</evidence>
<dbReference type="EMBL" id="CP003235">
    <property type="protein sequence ID" value="AFC29311.1"/>
    <property type="molecule type" value="Genomic_DNA"/>
</dbReference>
<dbReference type="InterPro" id="IPR050490">
    <property type="entry name" value="Bact_solute-bd_prot1"/>
</dbReference>
<keyword evidence="4" id="KW-0564">Palmitate</keyword>
<gene>
    <name evidence="7" type="ORF">PM3016_2423</name>
</gene>
<dbReference type="AlphaFoldDB" id="H6NL05"/>
<evidence type="ECO:0000256" key="3">
    <source>
        <dbReference type="ARBA" id="ARBA00023136"/>
    </source>
</evidence>
<dbReference type="HOGENOM" id="CLU_021021_3_0_9"/>
<organism evidence="7 8">
    <name type="scientific">Paenibacillus mucilaginosus 3016</name>
    <dbReference type="NCBI Taxonomy" id="1116391"/>
    <lineage>
        <taxon>Bacteria</taxon>
        <taxon>Bacillati</taxon>
        <taxon>Bacillota</taxon>
        <taxon>Bacilli</taxon>
        <taxon>Bacillales</taxon>
        <taxon>Paenibacillaceae</taxon>
        <taxon>Paenibacillus</taxon>
    </lineage>
</organism>
<dbReference type="Proteomes" id="UP000007523">
    <property type="component" value="Chromosome"/>
</dbReference>
<feature type="region of interest" description="Disordered" evidence="6">
    <location>
        <begin position="69"/>
        <end position="94"/>
    </location>
</feature>
<dbReference type="PANTHER" id="PTHR43649:SF33">
    <property type="entry name" value="POLYGALACTURONAN_RHAMNOGALACTURONAN-BINDING PROTEIN YTCQ"/>
    <property type="match status" value="1"/>
</dbReference>
<keyword evidence="2" id="KW-0732">Signal</keyword>
<name>H6NL05_9BACL</name>
<keyword evidence="8" id="KW-1185">Reference proteome</keyword>
<dbReference type="CDD" id="cd13580">
    <property type="entry name" value="PBP2_AlgQ_like_1"/>
    <property type="match status" value="1"/>
</dbReference>
<evidence type="ECO:0000256" key="2">
    <source>
        <dbReference type="ARBA" id="ARBA00022729"/>
    </source>
</evidence>
<protein>
    <submittedName>
        <fullName evidence="7">Family 1 extracellular solute-binding protein</fullName>
    </submittedName>
</protein>
<keyword evidence="5" id="KW-0449">Lipoprotein</keyword>
<evidence type="ECO:0000256" key="5">
    <source>
        <dbReference type="ARBA" id="ARBA00023288"/>
    </source>
</evidence>
<dbReference type="STRING" id="1116391.PM3016_2423"/>